<accession>A0A5D0RKZ5</accession>
<protein>
    <submittedName>
        <fullName evidence="2">BLUF domain-containing protein</fullName>
    </submittedName>
</protein>
<dbReference type="Gene3D" id="3.30.70.100">
    <property type="match status" value="1"/>
</dbReference>
<dbReference type="Proteomes" id="UP000322080">
    <property type="component" value="Unassembled WGS sequence"/>
</dbReference>
<feature type="domain" description="BLUF" evidence="1">
    <location>
        <begin position="3"/>
        <end position="100"/>
    </location>
</feature>
<dbReference type="Pfam" id="PF04940">
    <property type="entry name" value="BLUF"/>
    <property type="match status" value="1"/>
</dbReference>
<dbReference type="RefSeq" id="WP_148377702.1">
    <property type="nucleotide sequence ID" value="NZ_VSIY01000006.1"/>
</dbReference>
<keyword evidence="3" id="KW-1185">Reference proteome</keyword>
<evidence type="ECO:0000259" key="1">
    <source>
        <dbReference type="PROSITE" id="PS50925"/>
    </source>
</evidence>
<comment type="caution">
    <text evidence="2">The sequence shown here is derived from an EMBL/GenBank/DDBJ whole genome shotgun (WGS) entry which is preliminary data.</text>
</comment>
<evidence type="ECO:0000313" key="2">
    <source>
        <dbReference type="EMBL" id="TYB81308.1"/>
    </source>
</evidence>
<dbReference type="GO" id="GO:0009882">
    <property type="term" value="F:blue light photoreceptor activity"/>
    <property type="evidence" value="ECO:0007669"/>
    <property type="project" value="InterPro"/>
</dbReference>
<dbReference type="EMBL" id="VSIY01000006">
    <property type="protein sequence ID" value="TYB81308.1"/>
    <property type="molecule type" value="Genomic_DNA"/>
</dbReference>
<name>A0A5D0RKZ5_9RHOB</name>
<gene>
    <name evidence="2" type="ORF">FVF75_09285</name>
</gene>
<proteinExistence type="predicted"/>
<dbReference type="InterPro" id="IPR036046">
    <property type="entry name" value="Acylphosphatase-like_dom_sf"/>
</dbReference>
<evidence type="ECO:0000313" key="3">
    <source>
        <dbReference type="Proteomes" id="UP000322080"/>
    </source>
</evidence>
<reference evidence="2 3" key="1">
    <citation type="submission" date="2019-08" db="EMBL/GenBank/DDBJ databases">
        <title>Identification of a novel species of the genus Boseongicola.</title>
        <authorList>
            <person name="Zhang X.-Q."/>
        </authorList>
    </citation>
    <scope>NUCLEOTIDE SEQUENCE [LARGE SCALE GENOMIC DNA]</scope>
    <source>
        <strain evidence="2 3">HY14</strain>
    </source>
</reference>
<dbReference type="AlphaFoldDB" id="A0A5D0RKZ5"/>
<dbReference type="PROSITE" id="PS50925">
    <property type="entry name" value="BLUF"/>
    <property type="match status" value="1"/>
</dbReference>
<organism evidence="2 3">
    <name type="scientific">Maritimibacter fusiformis</name>
    <dbReference type="NCBI Taxonomy" id="2603819"/>
    <lineage>
        <taxon>Bacteria</taxon>
        <taxon>Pseudomonadati</taxon>
        <taxon>Pseudomonadota</taxon>
        <taxon>Alphaproteobacteria</taxon>
        <taxon>Rhodobacterales</taxon>
        <taxon>Roseobacteraceae</taxon>
        <taxon>Maritimibacter</taxon>
    </lineage>
</organism>
<dbReference type="SMART" id="SM01034">
    <property type="entry name" value="BLUF"/>
    <property type="match status" value="1"/>
</dbReference>
<dbReference type="GO" id="GO:0071949">
    <property type="term" value="F:FAD binding"/>
    <property type="evidence" value="ECO:0007669"/>
    <property type="project" value="InterPro"/>
</dbReference>
<dbReference type="InterPro" id="IPR007024">
    <property type="entry name" value="BLUF_domain"/>
</dbReference>
<sequence length="147" mass="16082">MSVSYLVYVSAAKRGLNAADLEAILDESRAYNAEHDISGLLIFAGSKSGGPGSFMQALEGDAKEIETLRARIFADPRHHTKVVLERGEKPSRDFADWSMAFKSVSASDLDEHPAFKDLGEAHFLDRCGRDGAEGALRFLCEFWNAAS</sequence>
<dbReference type="SUPFAM" id="SSF54975">
    <property type="entry name" value="Acylphosphatase/BLUF domain-like"/>
    <property type="match status" value="1"/>
</dbReference>